<dbReference type="OrthoDB" id="3170437at2"/>
<dbReference type="InterPro" id="IPR048350">
    <property type="entry name" value="S-Me-THD-like_C"/>
</dbReference>
<feature type="domain" description="S-Me-THD-like C-terminal" evidence="2">
    <location>
        <begin position="167"/>
        <end position="361"/>
    </location>
</feature>
<keyword evidence="4" id="KW-1185">Reference proteome</keyword>
<organism evidence="3 4">
    <name type="scientific">Murinocardiopsis flavida</name>
    <dbReference type="NCBI Taxonomy" id="645275"/>
    <lineage>
        <taxon>Bacteria</taxon>
        <taxon>Bacillati</taxon>
        <taxon>Actinomycetota</taxon>
        <taxon>Actinomycetes</taxon>
        <taxon>Streptosporangiales</taxon>
        <taxon>Nocardiopsidaceae</taxon>
        <taxon>Murinocardiopsis</taxon>
    </lineage>
</organism>
<dbReference type="EMBL" id="PYGA01000001">
    <property type="protein sequence ID" value="PSL00600.1"/>
    <property type="molecule type" value="Genomic_DNA"/>
</dbReference>
<comment type="caution">
    <text evidence="3">The sequence shown here is derived from an EMBL/GenBank/DDBJ whole genome shotgun (WGS) entry which is preliminary data.</text>
</comment>
<dbReference type="Pfam" id="PF06032">
    <property type="entry name" value="S-Me-THD_N"/>
    <property type="match status" value="1"/>
</dbReference>
<evidence type="ECO:0000313" key="3">
    <source>
        <dbReference type="EMBL" id="PSL00600.1"/>
    </source>
</evidence>
<evidence type="ECO:0000259" key="1">
    <source>
        <dbReference type="Pfam" id="PF06032"/>
    </source>
</evidence>
<dbReference type="InterPro" id="IPR027479">
    <property type="entry name" value="S-Me-THD_N_sf"/>
</dbReference>
<protein>
    <recommendedName>
        <fullName evidence="5">DUF917 domain-containing protein</fullName>
    </recommendedName>
</protein>
<evidence type="ECO:0008006" key="5">
    <source>
        <dbReference type="Google" id="ProtNLM"/>
    </source>
</evidence>
<proteinExistence type="predicted"/>
<evidence type="ECO:0000259" key="2">
    <source>
        <dbReference type="Pfam" id="PF20906"/>
    </source>
</evidence>
<dbReference type="InterPro" id="IPR010318">
    <property type="entry name" value="S-Me-THD_N"/>
</dbReference>
<evidence type="ECO:0000313" key="4">
    <source>
        <dbReference type="Proteomes" id="UP000240542"/>
    </source>
</evidence>
<dbReference type="Pfam" id="PF20906">
    <property type="entry name" value="S-Me-THD_C"/>
    <property type="match status" value="1"/>
</dbReference>
<dbReference type="InterPro" id="IPR024071">
    <property type="entry name" value="S-Me-THD_C_sf"/>
</dbReference>
<accession>A0A2P8DTQ1</accession>
<dbReference type="RefSeq" id="WP_106580807.1">
    <property type="nucleotide sequence ID" value="NZ_PYGA01000001.1"/>
</dbReference>
<reference evidence="3 4" key="1">
    <citation type="submission" date="2018-03" db="EMBL/GenBank/DDBJ databases">
        <title>Genomic Encyclopedia of Archaeal and Bacterial Type Strains, Phase II (KMG-II): from individual species to whole genera.</title>
        <authorList>
            <person name="Goeker M."/>
        </authorList>
    </citation>
    <scope>NUCLEOTIDE SEQUENCE [LARGE SCALE GENOMIC DNA]</scope>
    <source>
        <strain evidence="3 4">DSM 45312</strain>
    </source>
</reference>
<feature type="domain" description="S-Me-THD N-terminal" evidence="1">
    <location>
        <begin position="9"/>
        <end position="163"/>
    </location>
</feature>
<dbReference type="SUPFAM" id="SSF160991">
    <property type="entry name" value="CV3147-like"/>
    <property type="match status" value="1"/>
</dbReference>
<gene>
    <name evidence="3" type="ORF">CLV63_10174</name>
</gene>
<dbReference type="Gene3D" id="3.40.1610.10">
    <property type="entry name" value="CV3147-like domain"/>
    <property type="match status" value="1"/>
</dbReference>
<dbReference type="AlphaFoldDB" id="A0A2P8DTQ1"/>
<name>A0A2P8DTQ1_9ACTN</name>
<dbReference type="Proteomes" id="UP000240542">
    <property type="component" value="Unassembled WGS sequence"/>
</dbReference>
<dbReference type="Gene3D" id="2.40.390.10">
    <property type="entry name" value="CV3147-like"/>
    <property type="match status" value="1"/>
</dbReference>
<sequence length="376" mass="39528">MSFDLGVDSLGDLSRGAALLGTGGGGDPHVGRLLVTQALGDRTVRILDPDEVADDAFVVPVAQMGAPTVGMEKLPGGDEPVAVLRAIERHVGRTADAVIPVECGGINSMIPLFVAARTGLPVIDADGMGRAFPELQMKTFAAYGISGSPMALAGENGETAIIDTGTDDKRMEWLARGVTMRLGGIAHVAEFTMSGADMRRTAIKRTLTLGIRLGAALREARRDHRDPVAALAEVVADTEYRHLRALFTGKIVDIERRTEGGFAVGRARFASFGAADTSELELTFQNEHLVAEVDGRVVCTVPDLICVLDAETGEPITTEGLRYGQRATVIGIGTPPVMRTEQALAAFGPAAFRLGTEFRPVEELTAGTAGTAAPTP</sequence>